<dbReference type="InterPro" id="IPR036249">
    <property type="entry name" value="Thioredoxin-like_sf"/>
</dbReference>
<evidence type="ECO:0000313" key="3">
    <source>
        <dbReference type="Proteomes" id="UP000031631"/>
    </source>
</evidence>
<gene>
    <name evidence="2" type="ORF">TBH_C0657</name>
</gene>
<organism evidence="2 3">
    <name type="scientific">Thiolapillus brandeum</name>
    <dbReference type="NCBI Taxonomy" id="1076588"/>
    <lineage>
        <taxon>Bacteria</taxon>
        <taxon>Pseudomonadati</taxon>
        <taxon>Pseudomonadota</taxon>
        <taxon>Gammaproteobacteria</taxon>
        <taxon>Chromatiales</taxon>
        <taxon>Sedimenticolaceae</taxon>
        <taxon>Thiolapillus</taxon>
    </lineage>
</organism>
<name>A0A7U6GH76_9GAMM</name>
<keyword evidence="1" id="KW-0812">Transmembrane</keyword>
<dbReference type="SUPFAM" id="SSF52833">
    <property type="entry name" value="Thioredoxin-like"/>
    <property type="match status" value="1"/>
</dbReference>
<evidence type="ECO:0008006" key="4">
    <source>
        <dbReference type="Google" id="ProtNLM"/>
    </source>
</evidence>
<dbReference type="Proteomes" id="UP000031631">
    <property type="component" value="Chromosome"/>
</dbReference>
<proteinExistence type="predicted"/>
<keyword evidence="1" id="KW-0472">Membrane</keyword>
<protein>
    <recommendedName>
        <fullName evidence="4">SCO family protein</fullName>
    </recommendedName>
</protein>
<evidence type="ECO:0000256" key="1">
    <source>
        <dbReference type="SAM" id="Phobius"/>
    </source>
</evidence>
<evidence type="ECO:0000313" key="2">
    <source>
        <dbReference type="EMBL" id="BAO43595.1"/>
    </source>
</evidence>
<dbReference type="KEGG" id="tbn:TBH_C0657"/>
<keyword evidence="3" id="KW-1185">Reference proteome</keyword>
<dbReference type="AlphaFoldDB" id="A0A7U6GH76"/>
<reference evidence="2 3" key="1">
    <citation type="journal article" date="2014" name="PLoS ONE">
        <title>Physiological and genomic features of a novel sulfur-oxidizing gammaproteobacterium belonging to a previously uncultivated symbiotic lineage isolated from a hydrothermal vent.</title>
        <authorList>
            <person name="Nunoura T."/>
            <person name="Takaki Y."/>
            <person name="Kazama H."/>
            <person name="Kakuta J."/>
            <person name="Shimamura S."/>
            <person name="Makita H."/>
            <person name="Hirai M."/>
            <person name="Miyazaki M."/>
            <person name="Takai K."/>
        </authorList>
    </citation>
    <scope>NUCLEOTIDE SEQUENCE [LARGE SCALE GENOMIC DNA]</scope>
    <source>
        <strain evidence="2 3">Hiromi1</strain>
    </source>
</reference>
<accession>A0A7U6GH76</accession>
<keyword evidence="1" id="KW-1133">Transmembrane helix</keyword>
<sequence>MGGCGFFILLAFYTEAVPMPAKRPQRLTLKLLLAVMAALIFALSYYLGNRYGRPLMTDLQIWIFPQPQSIEDFTLEDKNGAPFGPKAFRHHWNFLMAGDLEDSGCRELLRLYVFAWNRLAQNRQLQQQTRVVFLQTTSMSTPDMKQVIEFFNPAFTALRGEEKMLKRLTRPMGLPESDSLPSSCNMEKSVVALINPDGFLVALFTGLTDPAVIAHDQQFFN</sequence>
<dbReference type="Gene3D" id="3.40.30.10">
    <property type="entry name" value="Glutaredoxin"/>
    <property type="match status" value="1"/>
</dbReference>
<dbReference type="EMBL" id="AP012273">
    <property type="protein sequence ID" value="BAO43595.1"/>
    <property type="molecule type" value="Genomic_DNA"/>
</dbReference>
<feature type="transmembrane region" description="Helical" evidence="1">
    <location>
        <begin position="26"/>
        <end position="47"/>
    </location>
</feature>